<comment type="caution">
    <text evidence="1">The sequence shown here is derived from an EMBL/GenBank/DDBJ whole genome shotgun (WGS) entry which is preliminary data.</text>
</comment>
<evidence type="ECO:0000313" key="1">
    <source>
        <dbReference type="EMBL" id="KKS48509.1"/>
    </source>
</evidence>
<dbReference type="Proteomes" id="UP000034036">
    <property type="component" value="Unassembled WGS sequence"/>
</dbReference>
<gene>
    <name evidence="1" type="ORF">UV11_C0008G0048</name>
</gene>
<evidence type="ECO:0000313" key="2">
    <source>
        <dbReference type="Proteomes" id="UP000034036"/>
    </source>
</evidence>
<proteinExistence type="predicted"/>
<name>A0A0G0ZIJ6_9BACT</name>
<reference evidence="1" key="1">
    <citation type="journal article" date="2015" name="Nature">
        <title>rRNA introns, odd ribosomes, and small enigmatic genomes across a large radiation of phyla.</title>
        <authorList>
            <person name="Brown C.T."/>
            <person name="Hug L.A."/>
            <person name="Thomas B.C."/>
            <person name="Sharon I."/>
            <person name="Castelle C.J."/>
            <person name="Singh A."/>
            <person name="Wilkins M.J."/>
            <person name="Williams K.H."/>
            <person name="Banfield J.F."/>
        </authorList>
    </citation>
    <scope>NUCLEOTIDE SEQUENCE [LARGE SCALE GENOMIC DNA]</scope>
</reference>
<accession>A0A0G0ZIJ6</accession>
<sequence length="73" mass="8411">MGRDQGQPSILKLEIGHKNGVGKNLYECVKMSKIICKGQARDSLSSFRKNNQYIPKNKRKTIKLWLMSYKVVI</sequence>
<organism evidence="1 2">
    <name type="scientific">Candidatus Giovannonibacteria bacterium GW2011_GWF2_42_19</name>
    <dbReference type="NCBI Taxonomy" id="1618659"/>
    <lineage>
        <taxon>Bacteria</taxon>
        <taxon>Candidatus Giovannoniibacteriota</taxon>
    </lineage>
</organism>
<dbReference type="EMBL" id="LCDF01000008">
    <property type="protein sequence ID" value="KKS48509.1"/>
    <property type="molecule type" value="Genomic_DNA"/>
</dbReference>
<protein>
    <submittedName>
        <fullName evidence="1">Uncharacterized protein</fullName>
    </submittedName>
</protein>
<dbReference type="AlphaFoldDB" id="A0A0G0ZIJ6"/>